<evidence type="ECO:0000256" key="2">
    <source>
        <dbReference type="SAM" id="Phobius"/>
    </source>
</evidence>
<sequence length="729" mass="84683">MKRDFPTFLLYTFGFLLLWEWLRPVEQLTDTDHIETFIVFLIIAFALSYLQMKWFWQWLIKIVFVLFSINRFHYKGGFFHSGWLGSFSEDVINNLWSIVARNWNELSNEFRTLLFFILMWIMVYLIHYWLLRQQRIFIFFFMTIIYITVLDTFTVYDAKIAIVRTVAAGFAVMGMLTFFRINRRENSNSNSAFIKKWMVPLVIMVAFSVIVGIAAPKAAPIWPDPVPYLKAAGNKGGSDGIGGISRIGYGANDSRLGGPFIGDDTTVFTVESNGKNYWKVETKDVYTGKGWLASGSTTIDFRQSDLVPVLSIPSNVETTNETAKVNPAGEFVSYVAYPAGIQKFIDFQPNLPEQYPIQIDTNTEKIRNIGNVDYTVDFKVPKYQAVDLRKTTGYDPAVMNAEFYKRYTQIPEELPPRIKQLTEEVTASETNWFDKARAVERYFGNTEYTYDQKNVAIPGGKDDYVDQFLFDTKTGYCDNFSSSMAVMLRSIGIPTRWVKGFTGGEFLEYSRDDETKELYTITNNNAHSWVEVFIPTQGWIPFEPTKGFSNSINIDFTSGQTSTNTQTPAPAPVKKPEKKPLEETANVKKDNSFDIRDIWRNIQLFFKNEWKWIVFGGMLAAAVIALLYRIRGKWFPYLVMLRYRFRKKDETIGAAYLILLSQLDRYGLKRKENQTLRNYARYIDTFFSTREMTRLTHRYEQYIYNQNLPEGSWKETRELWENLIKKTIA</sequence>
<comment type="caution">
    <text evidence="4">The sequence shown here is derived from an EMBL/GenBank/DDBJ whole genome shotgun (WGS) entry which is preliminary data.</text>
</comment>
<dbReference type="SUPFAM" id="SSF54001">
    <property type="entry name" value="Cysteine proteinases"/>
    <property type="match status" value="1"/>
</dbReference>
<dbReference type="Pfam" id="PF11992">
    <property type="entry name" value="TgpA_N"/>
    <property type="match status" value="1"/>
</dbReference>
<proteinExistence type="predicted"/>
<dbReference type="EMBL" id="JAGYPF010000011">
    <property type="protein sequence ID" value="MBS4216655.1"/>
    <property type="molecule type" value="Genomic_DNA"/>
</dbReference>
<feature type="transmembrane region" description="Helical" evidence="2">
    <location>
        <begin position="34"/>
        <end position="51"/>
    </location>
</feature>
<dbReference type="InterPro" id="IPR021878">
    <property type="entry name" value="TgpA_N"/>
</dbReference>
<dbReference type="InterPro" id="IPR038765">
    <property type="entry name" value="Papain-like_cys_pep_sf"/>
</dbReference>
<feature type="domain" description="Transglutaminase-like" evidence="3">
    <location>
        <begin position="469"/>
        <end position="546"/>
    </location>
</feature>
<evidence type="ECO:0000259" key="3">
    <source>
        <dbReference type="SMART" id="SM00460"/>
    </source>
</evidence>
<gene>
    <name evidence="4" type="ORF">KHA99_30110</name>
</gene>
<feature type="transmembrane region" description="Helical" evidence="2">
    <location>
        <begin position="110"/>
        <end position="130"/>
    </location>
</feature>
<evidence type="ECO:0000313" key="4">
    <source>
        <dbReference type="EMBL" id="MBS4216655.1"/>
    </source>
</evidence>
<feature type="transmembrane region" description="Helical" evidence="2">
    <location>
        <begin position="137"/>
        <end position="156"/>
    </location>
</feature>
<feature type="transmembrane region" description="Helical" evidence="2">
    <location>
        <begin position="193"/>
        <end position="215"/>
    </location>
</feature>
<dbReference type="PANTHER" id="PTHR42736">
    <property type="entry name" value="PROTEIN-GLUTAMINE GAMMA-GLUTAMYLTRANSFERASE"/>
    <property type="match status" value="1"/>
</dbReference>
<dbReference type="PANTHER" id="PTHR42736:SF1">
    <property type="entry name" value="PROTEIN-GLUTAMINE GAMMA-GLUTAMYLTRANSFERASE"/>
    <property type="match status" value="1"/>
</dbReference>
<dbReference type="RefSeq" id="WP_213121172.1">
    <property type="nucleotide sequence ID" value="NZ_JAGYPF010000011.1"/>
</dbReference>
<keyword evidence="2" id="KW-0812">Transmembrane</keyword>
<dbReference type="Pfam" id="PF13559">
    <property type="entry name" value="DUF4129"/>
    <property type="match status" value="1"/>
</dbReference>
<feature type="transmembrane region" description="Helical" evidence="2">
    <location>
        <begin position="58"/>
        <end position="74"/>
    </location>
</feature>
<name>A0A942U8D6_9BACI</name>
<feature type="region of interest" description="Disordered" evidence="1">
    <location>
        <begin position="559"/>
        <end position="580"/>
    </location>
</feature>
<dbReference type="SMART" id="SM00460">
    <property type="entry name" value="TGc"/>
    <property type="match status" value="1"/>
</dbReference>
<accession>A0A942U8D6</accession>
<evidence type="ECO:0000256" key="1">
    <source>
        <dbReference type="SAM" id="MobiDB-lite"/>
    </source>
</evidence>
<keyword evidence="2" id="KW-0472">Membrane</keyword>
<dbReference type="Pfam" id="PF01841">
    <property type="entry name" value="Transglut_core"/>
    <property type="match status" value="1"/>
</dbReference>
<organism evidence="4 5">
    <name type="scientific">Neobacillus rhizophilus</name>
    <dbReference type="NCBI Taxonomy" id="2833579"/>
    <lineage>
        <taxon>Bacteria</taxon>
        <taxon>Bacillati</taxon>
        <taxon>Bacillota</taxon>
        <taxon>Bacilli</taxon>
        <taxon>Bacillales</taxon>
        <taxon>Bacillaceae</taxon>
        <taxon>Neobacillus</taxon>
    </lineage>
</organism>
<keyword evidence="5" id="KW-1185">Reference proteome</keyword>
<dbReference type="InterPro" id="IPR025403">
    <property type="entry name" value="TgpA-like_C"/>
</dbReference>
<feature type="transmembrane region" description="Helical" evidence="2">
    <location>
        <begin position="162"/>
        <end position="181"/>
    </location>
</feature>
<dbReference type="InterPro" id="IPR052901">
    <property type="entry name" value="Bact_TGase-like"/>
</dbReference>
<dbReference type="InterPro" id="IPR002931">
    <property type="entry name" value="Transglutaminase-like"/>
</dbReference>
<reference evidence="4" key="1">
    <citation type="submission" date="2021-05" db="EMBL/GenBank/DDBJ databases">
        <title>Novel Bacillus species.</title>
        <authorList>
            <person name="Liu G."/>
        </authorList>
    </citation>
    <scope>NUCLEOTIDE SEQUENCE</scope>
    <source>
        <strain evidence="4">FJAT-49825</strain>
    </source>
</reference>
<evidence type="ECO:0000313" key="5">
    <source>
        <dbReference type="Proteomes" id="UP000679749"/>
    </source>
</evidence>
<dbReference type="Proteomes" id="UP000679749">
    <property type="component" value="Unassembled WGS sequence"/>
</dbReference>
<keyword evidence="2" id="KW-1133">Transmembrane helix</keyword>
<dbReference type="Gene3D" id="3.10.620.30">
    <property type="match status" value="1"/>
</dbReference>
<dbReference type="AlphaFoldDB" id="A0A942U8D6"/>
<feature type="transmembrane region" description="Helical" evidence="2">
    <location>
        <begin position="610"/>
        <end position="630"/>
    </location>
</feature>
<protein>
    <submittedName>
        <fullName evidence="4">Transglutaminase domain-containing protein</fullName>
    </submittedName>
</protein>